<protein>
    <submittedName>
        <fullName evidence="1">Uncharacterized protein</fullName>
    </submittedName>
</protein>
<keyword evidence="2" id="KW-1185">Reference proteome</keyword>
<name>A0ABX1SBL4_9PSEU</name>
<reference evidence="1 2" key="1">
    <citation type="submission" date="2020-04" db="EMBL/GenBank/DDBJ databases">
        <authorList>
            <person name="Klaysubun C."/>
            <person name="Duangmal K."/>
            <person name="Lipun K."/>
        </authorList>
    </citation>
    <scope>NUCLEOTIDE SEQUENCE [LARGE SCALE GENOMIC DNA]</scope>
    <source>
        <strain evidence="1 2">K10HN5</strain>
    </source>
</reference>
<evidence type="ECO:0000313" key="1">
    <source>
        <dbReference type="EMBL" id="NMH97639.1"/>
    </source>
</evidence>
<proteinExistence type="predicted"/>
<evidence type="ECO:0000313" key="2">
    <source>
        <dbReference type="Proteomes" id="UP000820669"/>
    </source>
</evidence>
<comment type="caution">
    <text evidence="1">The sequence shown here is derived from an EMBL/GenBank/DDBJ whole genome shotgun (WGS) entry which is preliminary data.</text>
</comment>
<accession>A0ABX1SBL4</accession>
<organism evidence="1 2">
    <name type="scientific">Pseudonocardia acidicola</name>
    <dbReference type="NCBI Taxonomy" id="2724939"/>
    <lineage>
        <taxon>Bacteria</taxon>
        <taxon>Bacillati</taxon>
        <taxon>Actinomycetota</taxon>
        <taxon>Actinomycetes</taxon>
        <taxon>Pseudonocardiales</taxon>
        <taxon>Pseudonocardiaceae</taxon>
        <taxon>Pseudonocardia</taxon>
    </lineage>
</organism>
<dbReference type="Proteomes" id="UP000820669">
    <property type="component" value="Unassembled WGS sequence"/>
</dbReference>
<dbReference type="EMBL" id="JAAXLA010000014">
    <property type="protein sequence ID" value="NMH97639.1"/>
    <property type="molecule type" value="Genomic_DNA"/>
</dbReference>
<sequence length="60" mass="6592">MGLTVAVDVVRPGYVPRGAGVLCRLVFAHIGRPSIRALDDGRLPPFGEWDVEGRTYRLGR</sequence>
<dbReference type="RefSeq" id="WP_169381065.1">
    <property type="nucleotide sequence ID" value="NZ_JAAXLA010000014.1"/>
</dbReference>
<gene>
    <name evidence="1" type="ORF">HF526_09985</name>
</gene>